<evidence type="ECO:0000313" key="2">
    <source>
        <dbReference type="EMBL" id="GBL89457.1"/>
    </source>
</evidence>
<feature type="chain" id="PRO_5021501925" description="Secreted protein" evidence="1">
    <location>
        <begin position="31"/>
        <end position="158"/>
    </location>
</feature>
<reference evidence="2 3" key="1">
    <citation type="journal article" date="2019" name="Sci. Rep.">
        <title>Orb-weaving spider Araneus ventricosus genome elucidates the spidroin gene catalogue.</title>
        <authorList>
            <person name="Kono N."/>
            <person name="Nakamura H."/>
            <person name="Ohtoshi R."/>
            <person name="Moran D.A.P."/>
            <person name="Shinohara A."/>
            <person name="Yoshida Y."/>
            <person name="Fujiwara M."/>
            <person name="Mori M."/>
            <person name="Tomita M."/>
            <person name="Arakawa K."/>
        </authorList>
    </citation>
    <scope>NUCLEOTIDE SEQUENCE [LARGE SCALE GENOMIC DNA]</scope>
</reference>
<keyword evidence="3" id="KW-1185">Reference proteome</keyword>
<dbReference type="AlphaFoldDB" id="A0A4Y2BCH6"/>
<evidence type="ECO:0000313" key="3">
    <source>
        <dbReference type="Proteomes" id="UP000499080"/>
    </source>
</evidence>
<sequence length="158" mass="17732">MFLKCEGLAELLGLMVVFLLAPLHRHCLQALCHRGLFRTLTTGKVTSSNPTGGTRIDPTISSIQPCLTDCFFCGFFSSLQICISVNPGLISFFGKVGWIFNDVRVILLFGPDENSMAKAVPYFHIIPTAFYRGSHFSFKLNARLLFIVKLTMFFRNSR</sequence>
<dbReference type="Proteomes" id="UP000499080">
    <property type="component" value="Unassembled WGS sequence"/>
</dbReference>
<protein>
    <recommendedName>
        <fullName evidence="4">Secreted protein</fullName>
    </recommendedName>
</protein>
<comment type="caution">
    <text evidence="2">The sequence shown here is derived from an EMBL/GenBank/DDBJ whole genome shotgun (WGS) entry which is preliminary data.</text>
</comment>
<evidence type="ECO:0008006" key="4">
    <source>
        <dbReference type="Google" id="ProtNLM"/>
    </source>
</evidence>
<name>A0A4Y2BCH6_ARAVE</name>
<evidence type="ECO:0000256" key="1">
    <source>
        <dbReference type="SAM" id="SignalP"/>
    </source>
</evidence>
<gene>
    <name evidence="2" type="ORF">AVEN_87806_1</name>
</gene>
<keyword evidence="1" id="KW-0732">Signal</keyword>
<accession>A0A4Y2BCH6</accession>
<proteinExistence type="predicted"/>
<dbReference type="EMBL" id="BGPR01000065">
    <property type="protein sequence ID" value="GBL89457.1"/>
    <property type="molecule type" value="Genomic_DNA"/>
</dbReference>
<feature type="signal peptide" evidence="1">
    <location>
        <begin position="1"/>
        <end position="30"/>
    </location>
</feature>
<organism evidence="2 3">
    <name type="scientific">Araneus ventricosus</name>
    <name type="common">Orbweaver spider</name>
    <name type="synonym">Epeira ventricosa</name>
    <dbReference type="NCBI Taxonomy" id="182803"/>
    <lineage>
        <taxon>Eukaryota</taxon>
        <taxon>Metazoa</taxon>
        <taxon>Ecdysozoa</taxon>
        <taxon>Arthropoda</taxon>
        <taxon>Chelicerata</taxon>
        <taxon>Arachnida</taxon>
        <taxon>Araneae</taxon>
        <taxon>Araneomorphae</taxon>
        <taxon>Entelegynae</taxon>
        <taxon>Araneoidea</taxon>
        <taxon>Araneidae</taxon>
        <taxon>Araneus</taxon>
    </lineage>
</organism>